<feature type="active site" description="Nucleophile" evidence="4">
    <location>
        <position position="67"/>
    </location>
</feature>
<dbReference type="InterPro" id="IPR050301">
    <property type="entry name" value="NTE"/>
</dbReference>
<sequence length="728" mass="78571">MTASTRLRLAFMLALSFGLAWPVAWAQPGPRIGLVLGGGGARGTAHVGVLEVLDALRVPVHCVAGTSMGSLVAGAWLGGLTPPQMLERMGKVDWHDLFDDETARGQTNYRERRLAQSYYPGLEAGITPDGLRMARGLVGGQKIKLFFNTLVGADRGERTIESLPLPLSIVATDIGTGERVVFRSGELAAAMRASMSVPAVLAPVAYKGRYLVDGGLVDNLPVLEARERCQADVIIAVDVGSPLLQPQQVQSLASVSLQMINILTEQNAQASRAQLGPGDIYIQPDLKGITAADFGKFREGAARGKAAAEAVAPQLARLALPAADYAAWASRLRGPAPSAPLIDGVQIAGLRHVNPVLVREHLDIAPGRPLDTARLEDGLARVYGEGDFESVDYALLGTRARRILQVTPTEKSWGPDYLRFGVDLQASNKENDFALRAAYHRKWLNRFGGEWLTGVQIGERAILFTQFYQPIEARQRFFVQPALAVARDRLNVYQDDSRIAEYRLRSRGASLGLGVNAGTVGQLRLERTVREIDATVETGAATLPAGDSTLRGWQLVADLDQLDSAFFPSRGWSARAAWFRHDHGNYSRLATELRAARVWGPYVINGRLHYTGSTSGRLPLADAAALGGFLNLSGYVRNQVLADDVRFASLRGEKIIGRMPLGLHGDLRIGLSLEAGSARNRFTETRLDGWQAAASLYLGGMTPLGPLYFGAGLAQGGRSSLYLFIGLP</sequence>
<evidence type="ECO:0000259" key="6">
    <source>
        <dbReference type="PROSITE" id="PS51635"/>
    </source>
</evidence>
<dbReference type="Gene3D" id="2.40.160.50">
    <property type="entry name" value="membrane protein fhac: a member of the omp85/tpsb transporter family"/>
    <property type="match status" value="1"/>
</dbReference>
<dbReference type="PANTHER" id="PTHR14226">
    <property type="entry name" value="NEUROPATHY TARGET ESTERASE/SWISS CHEESE D.MELANOGASTER"/>
    <property type="match status" value="1"/>
</dbReference>
<feature type="active site" description="Proton acceptor" evidence="4">
    <location>
        <position position="213"/>
    </location>
</feature>
<dbReference type="EMBL" id="JRYB01000001">
    <property type="protein sequence ID" value="OIJ44055.1"/>
    <property type="molecule type" value="Genomic_DNA"/>
</dbReference>
<comment type="caution">
    <text evidence="7">The sequence shown here is derived from an EMBL/GenBank/DDBJ whole genome shotgun (WGS) entry which is preliminary data.</text>
</comment>
<keyword evidence="2 4" id="KW-0442">Lipid degradation</keyword>
<feature type="chain" id="PRO_5013023657" evidence="5">
    <location>
        <begin position="27"/>
        <end position="728"/>
    </location>
</feature>
<evidence type="ECO:0000256" key="4">
    <source>
        <dbReference type="PROSITE-ProRule" id="PRU01161"/>
    </source>
</evidence>
<evidence type="ECO:0000256" key="2">
    <source>
        <dbReference type="ARBA" id="ARBA00022963"/>
    </source>
</evidence>
<dbReference type="Pfam" id="PF01734">
    <property type="entry name" value="Patatin"/>
    <property type="match status" value="1"/>
</dbReference>
<protein>
    <submittedName>
        <fullName evidence="7">Patatin-like phospholipase family protein</fullName>
    </submittedName>
</protein>
<feature type="short sequence motif" description="DGA/G" evidence="4">
    <location>
        <begin position="213"/>
        <end position="215"/>
    </location>
</feature>
<dbReference type="PROSITE" id="PS51635">
    <property type="entry name" value="PNPLA"/>
    <property type="match status" value="1"/>
</dbReference>
<dbReference type="Proteomes" id="UP000180246">
    <property type="component" value="Unassembled WGS sequence"/>
</dbReference>
<dbReference type="SUPFAM" id="SSF52151">
    <property type="entry name" value="FabD/lysophospholipase-like"/>
    <property type="match status" value="1"/>
</dbReference>
<dbReference type="PANTHER" id="PTHR14226:SF29">
    <property type="entry name" value="NEUROPATHY TARGET ESTERASE SWS"/>
    <property type="match status" value="1"/>
</dbReference>
<evidence type="ECO:0000256" key="1">
    <source>
        <dbReference type="ARBA" id="ARBA00022801"/>
    </source>
</evidence>
<proteinExistence type="predicted"/>
<keyword evidence="3 4" id="KW-0443">Lipid metabolism</keyword>
<dbReference type="GO" id="GO:0016042">
    <property type="term" value="P:lipid catabolic process"/>
    <property type="evidence" value="ECO:0007669"/>
    <property type="project" value="UniProtKB-UniRule"/>
</dbReference>
<name>A0A1S2NG92_9BURK</name>
<accession>A0A1S2NG92</accession>
<dbReference type="AlphaFoldDB" id="A0A1S2NG92"/>
<dbReference type="InterPro" id="IPR002641">
    <property type="entry name" value="PNPLA_dom"/>
</dbReference>
<dbReference type="InterPro" id="IPR016035">
    <property type="entry name" value="Acyl_Trfase/lysoPLipase"/>
</dbReference>
<dbReference type="Gene3D" id="3.10.20.310">
    <property type="entry name" value="membrane protein fhac"/>
    <property type="match status" value="1"/>
</dbReference>
<evidence type="ECO:0000256" key="3">
    <source>
        <dbReference type="ARBA" id="ARBA00023098"/>
    </source>
</evidence>
<evidence type="ECO:0000256" key="5">
    <source>
        <dbReference type="SAM" id="SignalP"/>
    </source>
</evidence>
<keyword evidence="5" id="KW-0732">Signal</keyword>
<dbReference type="Gene3D" id="3.40.1090.10">
    <property type="entry name" value="Cytosolic phospholipase A2 catalytic domain"/>
    <property type="match status" value="2"/>
</dbReference>
<organism evidence="7 8">
    <name type="scientific">Massilia timonae</name>
    <dbReference type="NCBI Taxonomy" id="47229"/>
    <lineage>
        <taxon>Bacteria</taxon>
        <taxon>Pseudomonadati</taxon>
        <taxon>Pseudomonadota</taxon>
        <taxon>Betaproteobacteria</taxon>
        <taxon>Burkholderiales</taxon>
        <taxon>Oxalobacteraceae</taxon>
        <taxon>Telluria group</taxon>
        <taxon>Massilia</taxon>
    </lineage>
</organism>
<reference evidence="7 8" key="1">
    <citation type="submission" date="2014-10" db="EMBL/GenBank/DDBJ databases">
        <authorList>
            <person name="Seo M.-J."/>
            <person name="Seok Y.J."/>
            <person name="Cha I.-T."/>
        </authorList>
    </citation>
    <scope>NUCLEOTIDE SEQUENCE [LARGE SCALE GENOMIC DNA]</scope>
    <source>
        <strain evidence="7 8">NEU</strain>
    </source>
</reference>
<feature type="short sequence motif" description="GXGXXG" evidence="4">
    <location>
        <begin position="38"/>
        <end position="43"/>
    </location>
</feature>
<feature type="signal peptide" evidence="5">
    <location>
        <begin position="1"/>
        <end position="26"/>
    </location>
</feature>
<dbReference type="GO" id="GO:0016787">
    <property type="term" value="F:hydrolase activity"/>
    <property type="evidence" value="ECO:0007669"/>
    <property type="project" value="UniProtKB-UniRule"/>
</dbReference>
<evidence type="ECO:0000313" key="7">
    <source>
        <dbReference type="EMBL" id="OIJ44055.1"/>
    </source>
</evidence>
<dbReference type="RefSeq" id="WP_083415423.1">
    <property type="nucleotide sequence ID" value="NZ_JRYB01000001.1"/>
</dbReference>
<feature type="domain" description="PNPLA" evidence="6">
    <location>
        <begin position="34"/>
        <end position="226"/>
    </location>
</feature>
<feature type="short sequence motif" description="GXSXG" evidence="4">
    <location>
        <begin position="65"/>
        <end position="69"/>
    </location>
</feature>
<evidence type="ECO:0000313" key="8">
    <source>
        <dbReference type="Proteomes" id="UP000180246"/>
    </source>
</evidence>
<keyword evidence="1 4" id="KW-0378">Hydrolase</keyword>
<gene>
    <name evidence="7" type="ORF">LO55_3739</name>
</gene>
<dbReference type="CDD" id="cd07205">
    <property type="entry name" value="Pat_PNPLA6_PNPLA7_NTE1_like"/>
    <property type="match status" value="1"/>
</dbReference>